<dbReference type="EMBL" id="BSBI01000012">
    <property type="protein sequence ID" value="GLF97933.1"/>
    <property type="molecule type" value="Genomic_DNA"/>
</dbReference>
<organism evidence="2 3">
    <name type="scientific">Streptomyces yaizuensis</name>
    <dbReference type="NCBI Taxonomy" id="2989713"/>
    <lineage>
        <taxon>Bacteria</taxon>
        <taxon>Bacillati</taxon>
        <taxon>Actinomycetota</taxon>
        <taxon>Actinomycetes</taxon>
        <taxon>Kitasatosporales</taxon>
        <taxon>Streptomycetaceae</taxon>
        <taxon>Streptomyces</taxon>
    </lineage>
</organism>
<gene>
    <name evidence="2" type="ORF">SYYSPA8_26570</name>
</gene>
<evidence type="ECO:0000313" key="2">
    <source>
        <dbReference type="EMBL" id="GLF97933.1"/>
    </source>
</evidence>
<dbReference type="InterPro" id="IPR002701">
    <property type="entry name" value="CM_II_prokaryot"/>
</dbReference>
<proteinExistence type="predicted"/>
<feature type="domain" description="Chorismate mutase" evidence="1">
    <location>
        <begin position="3"/>
        <end position="91"/>
    </location>
</feature>
<dbReference type="Proteomes" id="UP001291653">
    <property type="component" value="Unassembled WGS sequence"/>
</dbReference>
<dbReference type="SUPFAM" id="SSF48600">
    <property type="entry name" value="Chorismate mutase II"/>
    <property type="match status" value="1"/>
</dbReference>
<dbReference type="InterPro" id="IPR036263">
    <property type="entry name" value="Chorismate_II_sf"/>
</dbReference>
<reference evidence="2 3" key="1">
    <citation type="submission" date="2022-10" db="EMBL/GenBank/DDBJ databases">
        <title>Draft genome sequence of Streptomyces sp. YSPA8.</title>
        <authorList>
            <person name="Moriuchi R."/>
            <person name="Dohra H."/>
            <person name="Yamamura H."/>
            <person name="Kodani S."/>
        </authorList>
    </citation>
    <scope>NUCLEOTIDE SEQUENCE [LARGE SCALE GENOMIC DNA]</scope>
    <source>
        <strain evidence="2 3">YSPA8</strain>
    </source>
</reference>
<keyword evidence="3" id="KW-1185">Reference proteome</keyword>
<dbReference type="SMART" id="SM00830">
    <property type="entry name" value="CM_2"/>
    <property type="match status" value="1"/>
</dbReference>
<dbReference type="Pfam" id="PF01817">
    <property type="entry name" value="CM_2"/>
    <property type="match status" value="1"/>
</dbReference>
<protein>
    <recommendedName>
        <fullName evidence="1">Chorismate mutase domain-containing protein</fullName>
    </recommendedName>
</protein>
<sequence>MSRPSPAGARSQRAHLAHLDHSIIALIRQRTEICLELAALRRAEGGPAIELARENEVLRRYHDALGPSGTSVALLLTELGRRAEGAVRAVE</sequence>
<accession>A0ABQ5P5Q9</accession>
<dbReference type="RefSeq" id="WP_323449914.1">
    <property type="nucleotide sequence ID" value="NZ_BSBI01000012.1"/>
</dbReference>
<dbReference type="Gene3D" id="1.20.59.10">
    <property type="entry name" value="Chorismate mutase"/>
    <property type="match status" value="1"/>
</dbReference>
<comment type="caution">
    <text evidence="2">The sequence shown here is derived from an EMBL/GenBank/DDBJ whole genome shotgun (WGS) entry which is preliminary data.</text>
</comment>
<dbReference type="PROSITE" id="PS51168">
    <property type="entry name" value="CHORISMATE_MUT_2"/>
    <property type="match status" value="1"/>
</dbReference>
<evidence type="ECO:0000313" key="3">
    <source>
        <dbReference type="Proteomes" id="UP001291653"/>
    </source>
</evidence>
<evidence type="ECO:0000259" key="1">
    <source>
        <dbReference type="PROSITE" id="PS51168"/>
    </source>
</evidence>
<dbReference type="InterPro" id="IPR036979">
    <property type="entry name" value="CM_dom_sf"/>
</dbReference>
<name>A0ABQ5P5Q9_9ACTN</name>